<feature type="domain" description="TM2" evidence="6">
    <location>
        <begin position="21"/>
        <end position="70"/>
    </location>
</feature>
<keyword evidence="3 5" id="KW-1133">Transmembrane helix</keyword>
<gene>
    <name evidence="7" type="ORF">CUN60_02335</name>
</gene>
<dbReference type="RefSeq" id="WP_102950487.1">
    <property type="nucleotide sequence ID" value="NZ_CP024847.1"/>
</dbReference>
<name>A0A2I7N3Z2_9NEIS</name>
<keyword evidence="8" id="KW-1185">Reference proteome</keyword>
<sequence>MEQQLTTSQLLLFTERYNKYKKSLGIAILLCCFTGFIGGHKFYMRKTGSGICYLIFCWTLIPTLLSALDLVVLPYQINRYNNLLAVEILSDINPNAEAAGTLDIFKNKHSKPLLFLAKTISFIIIIMATSAIYKTFLADDNSWELSAQGPQRLIDQIDYIHRSQQKEPAHYAINYDGLALTMPLEKAKLIGYDQCNSNKIYTVCSNNKNTYPDFYHYQVKYAIAQFDSNDQLIIIHIYPNSLPNYNQLAREIPLSAHGTRHSVEYMEVSGSHEEIFINTIESSIDLYDNEIIQNYAKKISQQKILQ</sequence>
<evidence type="ECO:0000256" key="3">
    <source>
        <dbReference type="ARBA" id="ARBA00022989"/>
    </source>
</evidence>
<dbReference type="Proteomes" id="UP000236655">
    <property type="component" value="Chromosome"/>
</dbReference>
<evidence type="ECO:0000256" key="2">
    <source>
        <dbReference type="ARBA" id="ARBA00022692"/>
    </source>
</evidence>
<keyword evidence="4 5" id="KW-0472">Membrane</keyword>
<evidence type="ECO:0000256" key="4">
    <source>
        <dbReference type="ARBA" id="ARBA00023136"/>
    </source>
</evidence>
<keyword evidence="2 5" id="KW-0812">Transmembrane</keyword>
<dbReference type="OrthoDB" id="9816361at2"/>
<protein>
    <recommendedName>
        <fullName evidence="6">TM2 domain-containing protein</fullName>
    </recommendedName>
</protein>
<evidence type="ECO:0000259" key="6">
    <source>
        <dbReference type="Pfam" id="PF05154"/>
    </source>
</evidence>
<proteinExistence type="predicted"/>
<evidence type="ECO:0000256" key="5">
    <source>
        <dbReference type="SAM" id="Phobius"/>
    </source>
</evidence>
<dbReference type="GO" id="GO:0016020">
    <property type="term" value="C:membrane"/>
    <property type="evidence" value="ECO:0007669"/>
    <property type="project" value="UniProtKB-SubCell"/>
</dbReference>
<dbReference type="Pfam" id="PF05154">
    <property type="entry name" value="TM2"/>
    <property type="match status" value="1"/>
</dbReference>
<dbReference type="AlphaFoldDB" id="A0A2I7N3Z2"/>
<dbReference type="EMBL" id="CP024847">
    <property type="protein sequence ID" value="AUR51187.1"/>
    <property type="molecule type" value="Genomic_DNA"/>
</dbReference>
<feature type="transmembrane region" description="Helical" evidence="5">
    <location>
        <begin position="51"/>
        <end position="73"/>
    </location>
</feature>
<evidence type="ECO:0000313" key="7">
    <source>
        <dbReference type="EMBL" id="AUR51187.1"/>
    </source>
</evidence>
<evidence type="ECO:0000313" key="8">
    <source>
        <dbReference type="Proteomes" id="UP000236655"/>
    </source>
</evidence>
<accession>A0A2I7N3Z2</accession>
<reference evidence="8" key="1">
    <citation type="submission" date="2017-11" db="EMBL/GenBank/DDBJ databases">
        <authorList>
            <person name="Chan K.G."/>
            <person name="Lee L.S."/>
        </authorList>
    </citation>
    <scope>NUCLEOTIDE SEQUENCE [LARGE SCALE GENOMIC DNA]</scope>
    <source>
        <strain evidence="8">DSM 100970</strain>
    </source>
</reference>
<feature type="transmembrane region" description="Helical" evidence="5">
    <location>
        <begin position="113"/>
        <end position="133"/>
    </location>
</feature>
<feature type="transmembrane region" description="Helical" evidence="5">
    <location>
        <begin position="20"/>
        <end position="39"/>
    </location>
</feature>
<organism evidence="7 8">
    <name type="scientific">Aquella oligotrophica</name>
    <dbReference type="NCBI Taxonomy" id="2067065"/>
    <lineage>
        <taxon>Bacteria</taxon>
        <taxon>Pseudomonadati</taxon>
        <taxon>Pseudomonadota</taxon>
        <taxon>Betaproteobacteria</taxon>
        <taxon>Neisseriales</taxon>
        <taxon>Neisseriaceae</taxon>
        <taxon>Aquella</taxon>
    </lineage>
</organism>
<dbReference type="InterPro" id="IPR007829">
    <property type="entry name" value="TM2"/>
</dbReference>
<comment type="subcellular location">
    <subcellularLocation>
        <location evidence="1">Membrane</location>
        <topology evidence="1">Multi-pass membrane protein</topology>
    </subcellularLocation>
</comment>
<evidence type="ECO:0000256" key="1">
    <source>
        <dbReference type="ARBA" id="ARBA00004141"/>
    </source>
</evidence>
<dbReference type="KEGG" id="nba:CUN60_02335"/>